<dbReference type="Proteomes" id="UP001202180">
    <property type="component" value="Unassembled WGS sequence"/>
</dbReference>
<evidence type="ECO:0008006" key="3">
    <source>
        <dbReference type="Google" id="ProtNLM"/>
    </source>
</evidence>
<reference evidence="1 2" key="1">
    <citation type="submission" date="2022-04" db="EMBL/GenBank/DDBJ databases">
        <title>Spirosoma sp. strain RP8 genome sequencing and assembly.</title>
        <authorList>
            <person name="Jung Y."/>
        </authorList>
    </citation>
    <scope>NUCLEOTIDE SEQUENCE [LARGE SCALE GENOMIC DNA]</scope>
    <source>
        <strain evidence="1 2">RP8</strain>
    </source>
</reference>
<dbReference type="RefSeq" id="WP_232563185.1">
    <property type="nucleotide sequence ID" value="NZ_JALPRF010000005.1"/>
</dbReference>
<comment type="caution">
    <text evidence="1">The sequence shown here is derived from an EMBL/GenBank/DDBJ whole genome shotgun (WGS) entry which is preliminary data.</text>
</comment>
<gene>
    <name evidence="1" type="ORF">M0L20_23790</name>
</gene>
<name>A0ABT0HRV5_9BACT</name>
<sequence length="138" mass="15364">MIKRFSLFVVWLWVNACSSPPNIAPSSRIAGSYKFTQYSTASKDDLAPVGLVTLTVVDEQHIDLIVKGSSGKSKIDYSYHNVDVVNDERNYLGEDTFSLIYKKSQIGIVTSNEQGHYISLTPKPYTTLLASLPGDEDW</sequence>
<dbReference type="EMBL" id="JALPRF010000005">
    <property type="protein sequence ID" value="MCK8494913.1"/>
    <property type="molecule type" value="Genomic_DNA"/>
</dbReference>
<organism evidence="1 2">
    <name type="scientific">Spirosoma liriopis</name>
    <dbReference type="NCBI Taxonomy" id="2937440"/>
    <lineage>
        <taxon>Bacteria</taxon>
        <taxon>Pseudomonadati</taxon>
        <taxon>Bacteroidota</taxon>
        <taxon>Cytophagia</taxon>
        <taxon>Cytophagales</taxon>
        <taxon>Cytophagaceae</taxon>
        <taxon>Spirosoma</taxon>
    </lineage>
</organism>
<accession>A0ABT0HRV5</accession>
<evidence type="ECO:0000313" key="1">
    <source>
        <dbReference type="EMBL" id="MCK8494913.1"/>
    </source>
</evidence>
<evidence type="ECO:0000313" key="2">
    <source>
        <dbReference type="Proteomes" id="UP001202180"/>
    </source>
</evidence>
<keyword evidence="2" id="KW-1185">Reference proteome</keyword>
<proteinExistence type="predicted"/>
<protein>
    <recommendedName>
        <fullName evidence="3">Lipocalin-like domain-containing protein</fullName>
    </recommendedName>
</protein>